<evidence type="ECO:0000313" key="5">
    <source>
        <dbReference type="Proteomes" id="UP001612928"/>
    </source>
</evidence>
<reference evidence="4 5" key="1">
    <citation type="submission" date="2024-10" db="EMBL/GenBank/DDBJ databases">
        <title>The Natural Products Discovery Center: Release of the First 8490 Sequenced Strains for Exploring Actinobacteria Biosynthetic Diversity.</title>
        <authorList>
            <person name="Kalkreuter E."/>
            <person name="Kautsar S.A."/>
            <person name="Yang D."/>
            <person name="Bader C.D."/>
            <person name="Teijaro C.N."/>
            <person name="Fluegel L."/>
            <person name="Davis C.M."/>
            <person name="Simpson J.R."/>
            <person name="Lauterbach L."/>
            <person name="Steele A.D."/>
            <person name="Gui C."/>
            <person name="Meng S."/>
            <person name="Li G."/>
            <person name="Viehrig K."/>
            <person name="Ye F."/>
            <person name="Su P."/>
            <person name="Kiefer A.F."/>
            <person name="Nichols A."/>
            <person name="Cepeda A.J."/>
            <person name="Yan W."/>
            <person name="Fan B."/>
            <person name="Jiang Y."/>
            <person name="Adhikari A."/>
            <person name="Zheng C.-J."/>
            <person name="Schuster L."/>
            <person name="Cowan T.M."/>
            <person name="Smanski M.J."/>
            <person name="Chevrette M.G."/>
            <person name="De Carvalho L.P.S."/>
            <person name="Shen B."/>
        </authorList>
    </citation>
    <scope>NUCLEOTIDE SEQUENCE [LARGE SCALE GENOMIC DNA]</scope>
    <source>
        <strain evidence="4 5">NPDC049503</strain>
    </source>
</reference>
<feature type="domain" description="AMP-dependent synthetase/ligase" evidence="2">
    <location>
        <begin position="22"/>
        <end position="359"/>
    </location>
</feature>
<protein>
    <submittedName>
        <fullName evidence="4">AMP-binding protein</fullName>
    </submittedName>
</protein>
<dbReference type="Gene3D" id="3.30.300.30">
    <property type="match status" value="1"/>
</dbReference>
<dbReference type="Pfam" id="PF00501">
    <property type="entry name" value="AMP-binding"/>
    <property type="match status" value="1"/>
</dbReference>
<proteinExistence type="predicted"/>
<dbReference type="Gene3D" id="3.40.50.12780">
    <property type="entry name" value="N-terminal domain of ligase-like"/>
    <property type="match status" value="1"/>
</dbReference>
<evidence type="ECO:0000256" key="1">
    <source>
        <dbReference type="ARBA" id="ARBA00022598"/>
    </source>
</evidence>
<dbReference type="Pfam" id="PF13193">
    <property type="entry name" value="AMP-binding_C"/>
    <property type="match status" value="1"/>
</dbReference>
<evidence type="ECO:0000259" key="3">
    <source>
        <dbReference type="Pfam" id="PF13193"/>
    </source>
</evidence>
<dbReference type="InterPro" id="IPR042099">
    <property type="entry name" value="ANL_N_sf"/>
</dbReference>
<dbReference type="PANTHER" id="PTHR43352:SF1">
    <property type="entry name" value="ANTHRANILATE--COA LIGASE"/>
    <property type="match status" value="1"/>
</dbReference>
<dbReference type="InterPro" id="IPR025110">
    <property type="entry name" value="AMP-bd_C"/>
</dbReference>
<sequence>MAEAAAVGNVARHLDELAGRAGWRDLPAFHTPTRTWSHGEVHDLAARAASVLLDHGARPGTRTLVALGDGIAWVAAFLGAARLGVTVVPVNPGLTPDDHAFMAADCAASLVVTSGELAGRFTGLPVLTGERLLRLAERAPRAPAAGVSPGAPLYAQYTSGTTGVPKAALHRHADLARYHRAAGVGVVGARPEDVTLSVSKMFFAYGLGNSLVFPLFSGSSAVLLPHRPTPGDVAEAVERYGVTLLYAVPSAYANLLAECAPGAFAPVRLAVSAGEPLNPALGARARDLLGAPVLDQLGSTEVGHAFCSNTAARDEPGTIGRPLPGYELELRGDDGRPLTGGEGEGELWVRGASVLPEYLHRPEETVRVLSGGWLRTGDLAVRTASGAYVHRGRRDDLEMVGGITMSPLEVEEVLAEHPEVAEVAVAAVADERGARKLRAFVVPAAPGVDGRRLESELIAMARRRLAPYKVPRGVELRRALPRTPTGKLRRFALRGGAGTGPVR</sequence>
<dbReference type="Proteomes" id="UP001612928">
    <property type="component" value="Unassembled WGS sequence"/>
</dbReference>
<comment type="caution">
    <text evidence="4">The sequence shown here is derived from an EMBL/GenBank/DDBJ whole genome shotgun (WGS) entry which is preliminary data.</text>
</comment>
<dbReference type="RefSeq" id="WP_397021501.1">
    <property type="nucleotide sequence ID" value="NZ_JBITMB010000004.1"/>
</dbReference>
<dbReference type="EMBL" id="JBITMB010000004">
    <property type="protein sequence ID" value="MFI7441574.1"/>
    <property type="molecule type" value="Genomic_DNA"/>
</dbReference>
<keyword evidence="1" id="KW-0436">Ligase</keyword>
<evidence type="ECO:0000259" key="2">
    <source>
        <dbReference type="Pfam" id="PF00501"/>
    </source>
</evidence>
<keyword evidence="5" id="KW-1185">Reference proteome</keyword>
<dbReference type="SUPFAM" id="SSF56801">
    <property type="entry name" value="Acetyl-CoA synthetase-like"/>
    <property type="match status" value="1"/>
</dbReference>
<dbReference type="InterPro" id="IPR045851">
    <property type="entry name" value="AMP-bd_C_sf"/>
</dbReference>
<name>A0ABW8A473_9ACTN</name>
<dbReference type="PANTHER" id="PTHR43352">
    <property type="entry name" value="ACETYL-COA SYNTHETASE"/>
    <property type="match status" value="1"/>
</dbReference>
<evidence type="ECO:0000313" key="4">
    <source>
        <dbReference type="EMBL" id="MFI7441574.1"/>
    </source>
</evidence>
<feature type="domain" description="AMP-binding enzyme C-terminal" evidence="3">
    <location>
        <begin position="409"/>
        <end position="487"/>
    </location>
</feature>
<gene>
    <name evidence="4" type="ORF">ACIBP5_16585</name>
</gene>
<dbReference type="InterPro" id="IPR000873">
    <property type="entry name" value="AMP-dep_synth/lig_dom"/>
</dbReference>
<organism evidence="4 5">
    <name type="scientific">Nonomuraea indica</name>
    <dbReference type="NCBI Taxonomy" id="1581193"/>
    <lineage>
        <taxon>Bacteria</taxon>
        <taxon>Bacillati</taxon>
        <taxon>Actinomycetota</taxon>
        <taxon>Actinomycetes</taxon>
        <taxon>Streptosporangiales</taxon>
        <taxon>Streptosporangiaceae</taxon>
        <taxon>Nonomuraea</taxon>
    </lineage>
</organism>
<accession>A0ABW8A473</accession>